<evidence type="ECO:0000256" key="2">
    <source>
        <dbReference type="ARBA" id="ARBA00022654"/>
    </source>
</evidence>
<reference evidence="9 10" key="1">
    <citation type="submission" date="2019-09" db="EMBL/GenBank/DDBJ databases">
        <title>In-depth cultivation of the pig gut microbiome towards novel bacterial diversity and tailored functional studies.</title>
        <authorList>
            <person name="Wylensek D."/>
            <person name="Hitch T.C.A."/>
            <person name="Clavel T."/>
        </authorList>
    </citation>
    <scope>NUCLEOTIDE SEQUENCE [LARGE SCALE GENOMIC DNA]</scope>
    <source>
        <strain evidence="9 10">WCA3-693-APC-4?</strain>
    </source>
</reference>
<name>A0A6N7XK58_9FIRM</name>
<accession>A0A6N7XK58</accession>
<evidence type="ECO:0008006" key="11">
    <source>
        <dbReference type="Google" id="ProtNLM"/>
    </source>
</evidence>
<feature type="transmembrane region" description="Helical" evidence="8">
    <location>
        <begin position="150"/>
        <end position="167"/>
    </location>
</feature>
<evidence type="ECO:0000256" key="6">
    <source>
        <dbReference type="ARBA" id="ARBA00022989"/>
    </source>
</evidence>
<evidence type="ECO:0000256" key="4">
    <source>
        <dbReference type="ARBA" id="ARBA00022692"/>
    </source>
</evidence>
<dbReference type="InterPro" id="IPR006741">
    <property type="entry name" value="AgrB"/>
</dbReference>
<dbReference type="GO" id="GO:0016020">
    <property type="term" value="C:membrane"/>
    <property type="evidence" value="ECO:0007669"/>
    <property type="project" value="InterPro"/>
</dbReference>
<keyword evidence="2" id="KW-0673">Quorum sensing</keyword>
<feature type="transmembrane region" description="Helical" evidence="8">
    <location>
        <begin position="81"/>
        <end position="102"/>
    </location>
</feature>
<evidence type="ECO:0000256" key="5">
    <source>
        <dbReference type="ARBA" id="ARBA00022801"/>
    </source>
</evidence>
<dbReference type="GO" id="GO:0006508">
    <property type="term" value="P:proteolysis"/>
    <property type="evidence" value="ECO:0007669"/>
    <property type="project" value="UniProtKB-KW"/>
</dbReference>
<dbReference type="GO" id="GO:0008233">
    <property type="term" value="F:peptidase activity"/>
    <property type="evidence" value="ECO:0007669"/>
    <property type="project" value="UniProtKB-KW"/>
</dbReference>
<proteinExistence type="predicted"/>
<gene>
    <name evidence="9" type="ORF">FYJ83_13385</name>
</gene>
<evidence type="ECO:0000313" key="9">
    <source>
        <dbReference type="EMBL" id="MSU02449.1"/>
    </source>
</evidence>
<dbReference type="AlphaFoldDB" id="A0A6N7XK58"/>
<keyword evidence="1" id="KW-1003">Cell membrane</keyword>
<dbReference type="Proteomes" id="UP000469523">
    <property type="component" value="Unassembled WGS sequence"/>
</dbReference>
<keyword evidence="5" id="KW-0378">Hydrolase</keyword>
<keyword evidence="3" id="KW-0645">Protease</keyword>
<evidence type="ECO:0000256" key="7">
    <source>
        <dbReference type="ARBA" id="ARBA00023136"/>
    </source>
</evidence>
<evidence type="ECO:0000256" key="8">
    <source>
        <dbReference type="SAM" id="Phobius"/>
    </source>
</evidence>
<dbReference type="Pfam" id="PF04647">
    <property type="entry name" value="AgrB"/>
    <property type="match status" value="1"/>
</dbReference>
<feature type="transmembrane region" description="Helical" evidence="8">
    <location>
        <begin position="40"/>
        <end position="69"/>
    </location>
</feature>
<comment type="caution">
    <text evidence="9">The sequence shown here is derived from an EMBL/GenBank/DDBJ whole genome shotgun (WGS) entry which is preliminary data.</text>
</comment>
<dbReference type="EMBL" id="VUNQ01000033">
    <property type="protein sequence ID" value="MSU02449.1"/>
    <property type="molecule type" value="Genomic_DNA"/>
</dbReference>
<dbReference type="GO" id="GO:0009372">
    <property type="term" value="P:quorum sensing"/>
    <property type="evidence" value="ECO:0007669"/>
    <property type="project" value="UniProtKB-KW"/>
</dbReference>
<evidence type="ECO:0000256" key="3">
    <source>
        <dbReference type="ARBA" id="ARBA00022670"/>
    </source>
</evidence>
<sequence length="190" mass="21105">MKGVRVKVLSQFIRRYVSLSTTDDEIEVILYGMKIIGTSMLTALIIVLIGIIIGQTIPSIIYLGVLILLRRNIGGYHSKTYLGCLFITALNFIVIGVLEIYLNSTLKQVLGIIFIIYSTVKIYTTKPIVHINRTVDEDTINKSIAKKDKWLSAILVLATICHVLVLLDIVGVLNYFFAISSSLMVVALSI</sequence>
<feature type="transmembrane region" description="Helical" evidence="8">
    <location>
        <begin position="108"/>
        <end position="129"/>
    </location>
</feature>
<organism evidence="9 10">
    <name type="scientific">Tissierella pigra</name>
    <dbReference type="NCBI Taxonomy" id="2607614"/>
    <lineage>
        <taxon>Bacteria</taxon>
        <taxon>Bacillati</taxon>
        <taxon>Bacillota</taxon>
        <taxon>Tissierellia</taxon>
        <taxon>Tissierellales</taxon>
        <taxon>Tissierellaceae</taxon>
        <taxon>Tissierella</taxon>
    </lineage>
</organism>
<evidence type="ECO:0000313" key="10">
    <source>
        <dbReference type="Proteomes" id="UP000469523"/>
    </source>
</evidence>
<keyword evidence="6 8" id="KW-1133">Transmembrane helix</keyword>
<keyword evidence="10" id="KW-1185">Reference proteome</keyword>
<keyword evidence="7 8" id="KW-0472">Membrane</keyword>
<keyword evidence="4 8" id="KW-0812">Transmembrane</keyword>
<evidence type="ECO:0000256" key="1">
    <source>
        <dbReference type="ARBA" id="ARBA00022475"/>
    </source>
</evidence>
<protein>
    <recommendedName>
        <fullName evidence="11">Accessory regulator AgrB</fullName>
    </recommendedName>
</protein>